<evidence type="ECO:0000313" key="3">
    <source>
        <dbReference type="WBParaSite" id="Minc3s00626g15284"/>
    </source>
</evidence>
<dbReference type="AlphaFoldDB" id="A0A914LLW3"/>
<dbReference type="Proteomes" id="UP000887563">
    <property type="component" value="Unplaced"/>
</dbReference>
<protein>
    <submittedName>
        <fullName evidence="3">Uncharacterized protein</fullName>
    </submittedName>
</protein>
<dbReference type="WBParaSite" id="Minc3s00626g15284">
    <property type="protein sequence ID" value="Minc3s00626g15284"/>
    <property type="gene ID" value="Minc3s00626g15284"/>
</dbReference>
<evidence type="ECO:0000313" key="2">
    <source>
        <dbReference type="Proteomes" id="UP000887563"/>
    </source>
</evidence>
<organism evidence="2 3">
    <name type="scientific">Meloidogyne incognita</name>
    <name type="common">Southern root-knot nematode worm</name>
    <name type="synonym">Oxyuris incognita</name>
    <dbReference type="NCBI Taxonomy" id="6306"/>
    <lineage>
        <taxon>Eukaryota</taxon>
        <taxon>Metazoa</taxon>
        <taxon>Ecdysozoa</taxon>
        <taxon>Nematoda</taxon>
        <taxon>Chromadorea</taxon>
        <taxon>Rhabditida</taxon>
        <taxon>Tylenchina</taxon>
        <taxon>Tylenchomorpha</taxon>
        <taxon>Tylenchoidea</taxon>
        <taxon>Meloidogynidae</taxon>
        <taxon>Meloidogyninae</taxon>
        <taxon>Meloidogyne</taxon>
        <taxon>Meloidogyne incognita group</taxon>
    </lineage>
</organism>
<proteinExistence type="predicted"/>
<evidence type="ECO:0000256" key="1">
    <source>
        <dbReference type="SAM" id="MobiDB-lite"/>
    </source>
</evidence>
<feature type="region of interest" description="Disordered" evidence="1">
    <location>
        <begin position="1"/>
        <end position="25"/>
    </location>
</feature>
<reference evidence="3" key="1">
    <citation type="submission" date="2022-11" db="UniProtKB">
        <authorList>
            <consortium name="WormBaseParasite"/>
        </authorList>
    </citation>
    <scope>IDENTIFICATION</scope>
</reference>
<name>A0A914LLW3_MELIC</name>
<accession>A0A914LLW3</accession>
<sequence>MCRRYGDTSTWGYKHDYGQGSASGASGRDYGYLTDYVNQQISSHQQGSGYHGEEDMDISD</sequence>
<keyword evidence="2" id="KW-1185">Reference proteome</keyword>